<comment type="caution">
    <text evidence="1">The sequence shown here is derived from an EMBL/GenBank/DDBJ whole genome shotgun (WGS) entry which is preliminary data.</text>
</comment>
<sequence length="340" mass="39650">MLSSNERHVSFFWLACLRLPMKTLPLPSGGSGLPKFSFTGRDATTERSQKMKLLPYVRILCECGNSPLEPARKHTLVKLAAVWLYTVKLWYTRDGKFKCSKVMQKLYWIDGSDISFHGLLMPVTALWYYNPLQRYTYPPELKALKPFGLSVSLSPLFRVLATKKKTLSRSSSAEEIINDKLESREGCGRYIRILKDGRIRASRLLYGLFYKRWKRDRAFNIYCKAVIVALYKGEAYGRAKSICERRRSPFLRYPFKINLIIDNVRKRNLKATRSRCKIVPTQSDAWTFARRVRDRTRSNSRTVSSAIRRGDYQINKGRGRRRRVQPSCLVRYEAFTRKLS</sequence>
<protein>
    <submittedName>
        <fullName evidence="1">Uncharacterized protein</fullName>
    </submittedName>
</protein>
<gene>
    <name evidence="1" type="ORF">EVAR_69027_1</name>
</gene>
<dbReference type="AlphaFoldDB" id="A0A4C2A290"/>
<dbReference type="Proteomes" id="UP000299102">
    <property type="component" value="Unassembled WGS sequence"/>
</dbReference>
<reference evidence="1 2" key="1">
    <citation type="journal article" date="2019" name="Commun. Biol.">
        <title>The bagworm genome reveals a unique fibroin gene that provides high tensile strength.</title>
        <authorList>
            <person name="Kono N."/>
            <person name="Nakamura H."/>
            <person name="Ohtoshi R."/>
            <person name="Tomita M."/>
            <person name="Numata K."/>
            <person name="Arakawa K."/>
        </authorList>
    </citation>
    <scope>NUCLEOTIDE SEQUENCE [LARGE SCALE GENOMIC DNA]</scope>
</reference>
<keyword evidence="2" id="KW-1185">Reference proteome</keyword>
<proteinExistence type="predicted"/>
<evidence type="ECO:0000313" key="2">
    <source>
        <dbReference type="Proteomes" id="UP000299102"/>
    </source>
</evidence>
<evidence type="ECO:0000313" key="1">
    <source>
        <dbReference type="EMBL" id="GBP94816.1"/>
    </source>
</evidence>
<name>A0A4C2A290_EUMVA</name>
<organism evidence="1 2">
    <name type="scientific">Eumeta variegata</name>
    <name type="common">Bagworm moth</name>
    <name type="synonym">Eumeta japonica</name>
    <dbReference type="NCBI Taxonomy" id="151549"/>
    <lineage>
        <taxon>Eukaryota</taxon>
        <taxon>Metazoa</taxon>
        <taxon>Ecdysozoa</taxon>
        <taxon>Arthropoda</taxon>
        <taxon>Hexapoda</taxon>
        <taxon>Insecta</taxon>
        <taxon>Pterygota</taxon>
        <taxon>Neoptera</taxon>
        <taxon>Endopterygota</taxon>
        <taxon>Lepidoptera</taxon>
        <taxon>Glossata</taxon>
        <taxon>Ditrysia</taxon>
        <taxon>Tineoidea</taxon>
        <taxon>Psychidae</taxon>
        <taxon>Oiketicinae</taxon>
        <taxon>Eumeta</taxon>
    </lineage>
</organism>
<accession>A0A4C2A290</accession>
<dbReference type="EMBL" id="BGZK01002549">
    <property type="protein sequence ID" value="GBP94816.1"/>
    <property type="molecule type" value="Genomic_DNA"/>
</dbReference>